<evidence type="ECO:0000313" key="2">
    <source>
        <dbReference type="Proteomes" id="UP000229213"/>
    </source>
</evidence>
<accession>A0A2M7YE24</accession>
<protein>
    <submittedName>
        <fullName evidence="1">Uncharacterized protein</fullName>
    </submittedName>
</protein>
<dbReference type="Proteomes" id="UP000229213">
    <property type="component" value="Unassembled WGS sequence"/>
</dbReference>
<comment type="caution">
    <text evidence="1">The sequence shown here is derived from an EMBL/GenBank/DDBJ whole genome shotgun (WGS) entry which is preliminary data.</text>
</comment>
<name>A0A2M7YE24_9BACT</name>
<proteinExistence type="predicted"/>
<reference evidence="2" key="1">
    <citation type="submission" date="2017-09" db="EMBL/GenBank/DDBJ databases">
        <title>Depth-based differentiation of microbial function through sediment-hosted aquifers and enrichment of novel symbionts in the deep terrestrial subsurface.</title>
        <authorList>
            <person name="Probst A.J."/>
            <person name="Ladd B."/>
            <person name="Jarett J.K."/>
            <person name="Geller-Mcgrath D.E."/>
            <person name="Sieber C.M.K."/>
            <person name="Emerson J.B."/>
            <person name="Anantharaman K."/>
            <person name="Thomas B.C."/>
            <person name="Malmstrom R."/>
            <person name="Stieglmeier M."/>
            <person name="Klingl A."/>
            <person name="Woyke T."/>
            <person name="Ryan C.M."/>
            <person name="Banfield J.F."/>
        </authorList>
    </citation>
    <scope>NUCLEOTIDE SEQUENCE [LARGE SCALE GENOMIC DNA]</scope>
</reference>
<gene>
    <name evidence="1" type="ORF">CO162_07310</name>
</gene>
<dbReference type="EMBL" id="PFWI01000264">
    <property type="protein sequence ID" value="PJA61244.1"/>
    <property type="molecule type" value="Genomic_DNA"/>
</dbReference>
<dbReference type="AlphaFoldDB" id="A0A2M7YE24"/>
<evidence type="ECO:0000313" key="1">
    <source>
        <dbReference type="EMBL" id="PJA61244.1"/>
    </source>
</evidence>
<sequence>EALFLLLNSASGKEVSSEKAKKAGLHFLYLRSHFAPGRIKIWQKAKLKEPTIYYDLPGNKTTYCFEVEKKEKSLGYIMVSSHKEASPIQEFSLLPPPHQRYLTDCKDDLQKYLLSHKIKGDLEEPTFLYICPGIYFFKFSLSDNSGRRVLFVEMRSNTVIPQLKIFSYPGSGREDQSWNILEKPIFFLKSDYSSLTNFRSLPFFISSHPTSAAMILNYWNLRRADEPEKAFIGEIANYIATCGCGKKEEVLELAKGIKSFSALRGYQLKIKEYCKESTFKRERITFAEFKEEIEKKRPLLLCLTAAGNSSRNLSSAKRAPFITCVPALGYLIDKTGRYLIVQEESFMPASPISFYNWNNIANNFILITLQKPERIK</sequence>
<feature type="non-terminal residue" evidence="1">
    <location>
        <position position="1"/>
    </location>
</feature>
<organism evidence="1 2">
    <name type="scientific">bacterium (Candidatus Ratteibacteria) CG_4_9_14_3_um_filter_41_21</name>
    <dbReference type="NCBI Taxonomy" id="2014289"/>
    <lineage>
        <taxon>Bacteria</taxon>
        <taxon>Candidatus Ratteibacteria</taxon>
    </lineage>
</organism>